<dbReference type="InterPro" id="IPR018062">
    <property type="entry name" value="HTH_AraC-typ_CS"/>
</dbReference>
<sequence length="289" mass="33789">MNPYLIKIPLAIDESFSLRTDISRGFNSQWHYHSEIELIYIIQGTGTGFFGNSIRNIEDDDLILIGSNLPHMLKSDPEVYHSHSERITEALVLHFPPNILTTFLQLPENKKISNLLQQTNLGILLTGNTKVEIIKTLKLLNFAKNSQRLIYLLQILQLIIDEQNHTLLSEAVLKPFFNKNDENRLNRVYHYTLNNFSREIKLKEIADIVYMSPHSFCRYFKSRTKKRYSLFLLEVRISHACKLLSSTDYSIAIISYESGFMNLSNFNRHFKLIVGKTPLEYRKQFHIKH</sequence>
<dbReference type="InterPro" id="IPR014710">
    <property type="entry name" value="RmlC-like_jellyroll"/>
</dbReference>
<keyword evidence="2" id="KW-0238">DNA-binding</keyword>
<dbReference type="AlphaFoldDB" id="A0A4V5P0H4"/>
<name>A0A4V5P0H4_9SPHI</name>
<dbReference type="Proteomes" id="UP000308181">
    <property type="component" value="Unassembled WGS sequence"/>
</dbReference>
<dbReference type="SUPFAM" id="SSF46689">
    <property type="entry name" value="Homeodomain-like"/>
    <property type="match status" value="2"/>
</dbReference>
<reference evidence="5 6" key="1">
    <citation type="submission" date="2019-04" db="EMBL/GenBank/DDBJ databases">
        <title>Pedobacter sp. AR-3-17 sp. nov., isolated from Arctic soil.</title>
        <authorList>
            <person name="Dahal R.H."/>
            <person name="Kim D.-U."/>
        </authorList>
    </citation>
    <scope>NUCLEOTIDE SEQUENCE [LARGE SCALE GENOMIC DNA]</scope>
    <source>
        <strain evidence="5 6">AR-3-17</strain>
    </source>
</reference>
<keyword evidence="3" id="KW-0804">Transcription</keyword>
<proteinExistence type="predicted"/>
<keyword evidence="1" id="KW-0805">Transcription regulation</keyword>
<dbReference type="OrthoDB" id="1410704at2"/>
<evidence type="ECO:0000313" key="5">
    <source>
        <dbReference type="EMBL" id="TKB97797.1"/>
    </source>
</evidence>
<dbReference type="Gene3D" id="1.10.10.60">
    <property type="entry name" value="Homeodomain-like"/>
    <property type="match status" value="2"/>
</dbReference>
<keyword evidence="6" id="KW-1185">Reference proteome</keyword>
<accession>A0A4V5P0H4</accession>
<dbReference type="GO" id="GO:0003700">
    <property type="term" value="F:DNA-binding transcription factor activity"/>
    <property type="evidence" value="ECO:0007669"/>
    <property type="project" value="InterPro"/>
</dbReference>
<evidence type="ECO:0000259" key="4">
    <source>
        <dbReference type="PROSITE" id="PS01124"/>
    </source>
</evidence>
<dbReference type="PROSITE" id="PS01124">
    <property type="entry name" value="HTH_ARAC_FAMILY_2"/>
    <property type="match status" value="1"/>
</dbReference>
<evidence type="ECO:0000256" key="3">
    <source>
        <dbReference type="ARBA" id="ARBA00023163"/>
    </source>
</evidence>
<dbReference type="Pfam" id="PF12833">
    <property type="entry name" value="HTH_18"/>
    <property type="match status" value="1"/>
</dbReference>
<gene>
    <name evidence="5" type="ORF">FA046_10590</name>
</gene>
<dbReference type="InterPro" id="IPR011051">
    <property type="entry name" value="RmlC_Cupin_sf"/>
</dbReference>
<dbReference type="PANTHER" id="PTHR43280:SF27">
    <property type="entry name" value="TRANSCRIPTIONAL REGULATOR MTLR"/>
    <property type="match status" value="1"/>
</dbReference>
<dbReference type="Gene3D" id="2.60.120.10">
    <property type="entry name" value="Jelly Rolls"/>
    <property type="match status" value="1"/>
</dbReference>
<dbReference type="GO" id="GO:0043565">
    <property type="term" value="F:sequence-specific DNA binding"/>
    <property type="evidence" value="ECO:0007669"/>
    <property type="project" value="InterPro"/>
</dbReference>
<feature type="domain" description="HTH araC/xylS-type" evidence="4">
    <location>
        <begin position="186"/>
        <end position="284"/>
    </location>
</feature>
<dbReference type="SUPFAM" id="SSF51182">
    <property type="entry name" value="RmlC-like cupins"/>
    <property type="match status" value="1"/>
</dbReference>
<dbReference type="RefSeq" id="WP_136826372.1">
    <property type="nucleotide sequence ID" value="NZ_SWBP01000003.1"/>
</dbReference>
<dbReference type="InterPro" id="IPR003313">
    <property type="entry name" value="AraC-bd"/>
</dbReference>
<dbReference type="InterPro" id="IPR009057">
    <property type="entry name" value="Homeodomain-like_sf"/>
</dbReference>
<evidence type="ECO:0000256" key="2">
    <source>
        <dbReference type="ARBA" id="ARBA00023125"/>
    </source>
</evidence>
<evidence type="ECO:0000256" key="1">
    <source>
        <dbReference type="ARBA" id="ARBA00023015"/>
    </source>
</evidence>
<dbReference type="Pfam" id="PF02311">
    <property type="entry name" value="AraC_binding"/>
    <property type="match status" value="1"/>
</dbReference>
<comment type="caution">
    <text evidence="5">The sequence shown here is derived from an EMBL/GenBank/DDBJ whole genome shotgun (WGS) entry which is preliminary data.</text>
</comment>
<dbReference type="PANTHER" id="PTHR43280">
    <property type="entry name" value="ARAC-FAMILY TRANSCRIPTIONAL REGULATOR"/>
    <property type="match status" value="1"/>
</dbReference>
<dbReference type="InterPro" id="IPR018060">
    <property type="entry name" value="HTH_AraC"/>
</dbReference>
<evidence type="ECO:0000313" key="6">
    <source>
        <dbReference type="Proteomes" id="UP000308181"/>
    </source>
</evidence>
<dbReference type="SMART" id="SM00342">
    <property type="entry name" value="HTH_ARAC"/>
    <property type="match status" value="1"/>
</dbReference>
<dbReference type="PROSITE" id="PS00041">
    <property type="entry name" value="HTH_ARAC_FAMILY_1"/>
    <property type="match status" value="1"/>
</dbReference>
<organism evidence="5 6">
    <name type="scientific">Pedobacter cryophilus</name>
    <dbReference type="NCBI Taxonomy" id="2571271"/>
    <lineage>
        <taxon>Bacteria</taxon>
        <taxon>Pseudomonadati</taxon>
        <taxon>Bacteroidota</taxon>
        <taxon>Sphingobacteriia</taxon>
        <taxon>Sphingobacteriales</taxon>
        <taxon>Sphingobacteriaceae</taxon>
        <taxon>Pedobacter</taxon>
    </lineage>
</organism>
<protein>
    <submittedName>
        <fullName evidence="5">AraC family transcriptional regulator</fullName>
    </submittedName>
</protein>
<dbReference type="EMBL" id="SWBP01000003">
    <property type="protein sequence ID" value="TKB97797.1"/>
    <property type="molecule type" value="Genomic_DNA"/>
</dbReference>